<feature type="site" description="Interaction with DNA" evidence="10">
    <location>
        <position position="496"/>
    </location>
</feature>
<dbReference type="AlphaFoldDB" id="A0A1F7UM46"/>
<evidence type="ECO:0000313" key="15">
    <source>
        <dbReference type="Proteomes" id="UP000176603"/>
    </source>
</evidence>
<dbReference type="Pfam" id="PF01751">
    <property type="entry name" value="Toprim"/>
    <property type="match status" value="1"/>
</dbReference>
<dbReference type="InterPro" id="IPR013824">
    <property type="entry name" value="Topo_IA_cen_sub1"/>
</dbReference>
<sequence length="746" mass="83693">MKLVIVESPTKAKTITRFLGKNFKVLASYGHVRDLPKSKLGVDVEHGFEPTYTIPVKSKTKVKELKDAAKKAETILFATDEDREGEAISWHLAQILDVDPSKLKRLTFHEITEEAIKESLEHPRDLDLRLVDAQQARRVLDRLVGYELSPLLWRKIQRGLSAGRVQSPALRLIVEREREIKAFVAEEYWTIEGEFKKTGDGATFDAKLNNWKGKALDKMGITSKKDADAILDAIKKASWKVSAVTEKEKKASPPPPFTTSTLQQAANTRLGFTSKQTMTIAQHLYEGIELGTKGQVGLITYMRTDSVSLSDKFTGDARSFLTKEYGDRYALPEPRRYKTKSKGAQEAHESIRPTEASRTPDDVAAYLDPGELKLYKLIWQRAVATQMPEAKLLGTSVDILEGDPSTSLGTGAVFRATGQRVTSDGYLKLYPDQDKEKVLPELKQDEKVEAVSIDGKQHFTEPPPRYSDATLVKTLEEDGIGRPSTYASIIGTLIERGYVERDERKRLYPTPVAFDVNDLLVKHFPDIVDLEFTARLEASLDKIAEGEMQWRPLLEAFYGPFHANLTSKEQEMTKEAEAEASGEVCDKCGKPMAVKRGRFGKFLACTGYPECKNTKPMKGDAPRPEPEPTDEKCPTCGAPMVKKVGRFGPFLSCSRYPECKTIKNIEKSTGITCPKCNKGTIIEKRTKKGKTFFSCNRYPDCDQAFWDPPTEEKCPNDSWPLLKKKTKLYCAKEGCGFSKPREETIE</sequence>
<feature type="site" description="Interaction with DNA" evidence="10">
    <location>
        <position position="137"/>
    </location>
</feature>
<accession>A0A1F7UM46</accession>
<comment type="caution">
    <text evidence="14">The sequence shown here is derived from an EMBL/GenBank/DDBJ whole genome shotgun (WGS) entry which is preliminary data.</text>
</comment>
<comment type="catalytic activity">
    <reaction evidence="1 10">
        <text>ATP-independent breakage of single-stranded DNA, followed by passage and rejoining.</text>
        <dbReference type="EC" id="5.6.2.1"/>
    </reaction>
</comment>
<dbReference type="InterPro" id="IPR000380">
    <property type="entry name" value="Topo_IA"/>
</dbReference>
<keyword evidence="6" id="KW-0460">Magnesium</keyword>
<evidence type="ECO:0000313" key="14">
    <source>
        <dbReference type="EMBL" id="OGL79332.1"/>
    </source>
</evidence>
<feature type="site" description="Interaction with DNA" evidence="10">
    <location>
        <position position="138"/>
    </location>
</feature>
<evidence type="ECO:0000256" key="8">
    <source>
        <dbReference type="ARBA" id="ARBA00023125"/>
    </source>
</evidence>
<feature type="site" description="Interaction with DNA" evidence="10">
    <location>
        <position position="303"/>
    </location>
</feature>
<dbReference type="InterPro" id="IPR003602">
    <property type="entry name" value="Topo_IA_DNA-bd_dom"/>
</dbReference>
<dbReference type="SMART" id="SM00436">
    <property type="entry name" value="TOP1Bc"/>
    <property type="match status" value="1"/>
</dbReference>
<feature type="region of interest" description="Interaction with DNA" evidence="10">
    <location>
        <begin position="161"/>
        <end position="166"/>
    </location>
</feature>
<dbReference type="PANTHER" id="PTHR42785">
    <property type="entry name" value="DNA TOPOISOMERASE, TYPE IA, CORE"/>
    <property type="match status" value="1"/>
</dbReference>
<dbReference type="NCBIfam" id="TIGR01051">
    <property type="entry name" value="topA_bact"/>
    <property type="match status" value="1"/>
</dbReference>
<dbReference type="Gene3D" id="3.40.50.140">
    <property type="match status" value="1"/>
</dbReference>
<dbReference type="SUPFAM" id="SSF57783">
    <property type="entry name" value="Zinc beta-ribbon"/>
    <property type="match status" value="2"/>
</dbReference>
<evidence type="ECO:0000256" key="7">
    <source>
        <dbReference type="ARBA" id="ARBA00023029"/>
    </source>
</evidence>
<dbReference type="InterPro" id="IPR023405">
    <property type="entry name" value="Topo_IA_core_domain"/>
</dbReference>
<dbReference type="Pfam" id="PF01131">
    <property type="entry name" value="Topoisom_bac"/>
    <property type="match status" value="1"/>
</dbReference>
<dbReference type="InterPro" id="IPR013498">
    <property type="entry name" value="Topo_IA_Znf"/>
</dbReference>
<dbReference type="Pfam" id="PF01396">
    <property type="entry name" value="Zn_ribbon_Top1"/>
    <property type="match status" value="3"/>
</dbReference>
<dbReference type="GO" id="GO:0008270">
    <property type="term" value="F:zinc ion binding"/>
    <property type="evidence" value="ECO:0007669"/>
    <property type="project" value="UniProtKB-KW"/>
</dbReference>
<comment type="subunit">
    <text evidence="10">Monomer.</text>
</comment>
<dbReference type="InterPro" id="IPR003601">
    <property type="entry name" value="Topo_IA_2"/>
</dbReference>
<keyword evidence="8 10" id="KW-0238">DNA-binding</keyword>
<dbReference type="InterPro" id="IPR005733">
    <property type="entry name" value="TopoI_bac-type"/>
</dbReference>
<dbReference type="InterPro" id="IPR013826">
    <property type="entry name" value="Topo_IA_cen_sub3"/>
</dbReference>
<feature type="compositionally biased region" description="Basic and acidic residues" evidence="11">
    <location>
        <begin position="343"/>
        <end position="352"/>
    </location>
</feature>
<dbReference type="InterPro" id="IPR006171">
    <property type="entry name" value="TOPRIM_dom"/>
</dbReference>
<dbReference type="STRING" id="1802399.A3E39_03720"/>
<dbReference type="GO" id="GO:0003677">
    <property type="term" value="F:DNA binding"/>
    <property type="evidence" value="ECO:0007669"/>
    <property type="project" value="UniProtKB-KW"/>
</dbReference>
<dbReference type="PROSITE" id="PS52039">
    <property type="entry name" value="TOPO_IA_2"/>
    <property type="match status" value="1"/>
</dbReference>
<dbReference type="SUPFAM" id="SSF56712">
    <property type="entry name" value="Prokaryotic type I DNA topoisomerase"/>
    <property type="match status" value="1"/>
</dbReference>
<evidence type="ECO:0000256" key="2">
    <source>
        <dbReference type="ARBA" id="ARBA00009446"/>
    </source>
</evidence>
<dbReference type="EMBL" id="MGEH01000012">
    <property type="protein sequence ID" value="OGL79332.1"/>
    <property type="molecule type" value="Genomic_DNA"/>
</dbReference>
<feature type="region of interest" description="Disordered" evidence="11">
    <location>
        <begin position="336"/>
        <end position="358"/>
    </location>
</feature>
<keyword evidence="4" id="KW-0863">Zinc-finger</keyword>
<dbReference type="Gene3D" id="3.30.65.10">
    <property type="entry name" value="Bacterial Topoisomerase I, domain 1"/>
    <property type="match status" value="3"/>
</dbReference>
<dbReference type="GO" id="GO:0003917">
    <property type="term" value="F:DNA topoisomerase type I (single strand cut, ATP-independent) activity"/>
    <property type="evidence" value="ECO:0007669"/>
    <property type="project" value="UniProtKB-UniRule"/>
</dbReference>
<keyword evidence="9 10" id="KW-0413">Isomerase</keyword>
<dbReference type="CDD" id="cd03363">
    <property type="entry name" value="TOPRIM_TopoIA_TopoI"/>
    <property type="match status" value="1"/>
</dbReference>
<dbReference type="InterPro" id="IPR028612">
    <property type="entry name" value="Topoisom_1_IA"/>
</dbReference>
<feature type="site" description="Interaction with DNA" evidence="10">
    <location>
        <position position="153"/>
    </location>
</feature>
<comment type="function">
    <text evidence="10">Releases the supercoiling and torsional tension of DNA, which is introduced during the DNA replication and transcription, by transiently cleaving and rejoining one strand of the DNA duplex. Introduces a single-strand break via transesterification at a target site in duplex DNA. The scissile phosphodiester is attacked by the catalytic tyrosine of the enzyme, resulting in the formation of a DNA-(5'-phosphotyrosyl)-enzyme intermediate and the expulsion of a 3'-OH DNA strand. The free DNA strand then undergoes passage around the unbroken strand, thus removing DNA supercoils. Finally, in the religation step, the DNA 3'-OH attacks the covalent intermediate to expel the active-site tyrosine and restore the DNA phosphodiester backbone.</text>
</comment>
<dbReference type="InterPro" id="IPR034149">
    <property type="entry name" value="TOPRIM_TopoI"/>
</dbReference>
<name>A0A1F7UM46_9BACT</name>
<dbReference type="PROSITE" id="PS50880">
    <property type="entry name" value="TOPRIM"/>
    <property type="match status" value="1"/>
</dbReference>
<dbReference type="GO" id="GO:0005694">
    <property type="term" value="C:chromosome"/>
    <property type="evidence" value="ECO:0007669"/>
    <property type="project" value="InterPro"/>
</dbReference>
<dbReference type="InterPro" id="IPR013825">
    <property type="entry name" value="Topo_IA_cen_sub2"/>
</dbReference>
<dbReference type="EC" id="5.6.2.1" evidence="10"/>
<keyword evidence="7 10" id="KW-0799">Topoisomerase</keyword>
<dbReference type="SMART" id="SM00437">
    <property type="entry name" value="TOP1Ac"/>
    <property type="match status" value="1"/>
</dbReference>
<dbReference type="PRINTS" id="PR00417">
    <property type="entry name" value="PRTPISMRASEI"/>
</dbReference>
<proteinExistence type="inferred from homology"/>
<keyword evidence="3" id="KW-0479">Metal-binding</keyword>
<dbReference type="Gene3D" id="1.10.460.10">
    <property type="entry name" value="Topoisomerase I, domain 2"/>
    <property type="match status" value="1"/>
</dbReference>
<evidence type="ECO:0000256" key="6">
    <source>
        <dbReference type="ARBA" id="ARBA00022842"/>
    </source>
</evidence>
<evidence type="ECO:0000256" key="9">
    <source>
        <dbReference type="ARBA" id="ARBA00023235"/>
    </source>
</evidence>
<protein>
    <recommendedName>
        <fullName evidence="10">DNA topoisomerase 1</fullName>
        <ecNumber evidence="10">5.6.2.1</ecNumber>
    </recommendedName>
    <alternativeName>
        <fullName evidence="10">DNA topoisomerase I</fullName>
    </alternativeName>
</protein>
<dbReference type="Gene3D" id="1.10.290.10">
    <property type="entry name" value="Topoisomerase I, domain 4"/>
    <property type="match status" value="1"/>
</dbReference>
<gene>
    <name evidence="10" type="primary">topA</name>
    <name evidence="14" type="ORF">A3E39_03720</name>
</gene>
<dbReference type="InterPro" id="IPR023406">
    <property type="entry name" value="Topo_IA_AS"/>
</dbReference>
<dbReference type="PROSITE" id="PS00396">
    <property type="entry name" value="TOPO_IA_1"/>
    <property type="match status" value="1"/>
</dbReference>
<dbReference type="PANTHER" id="PTHR42785:SF1">
    <property type="entry name" value="DNA TOPOISOMERASE"/>
    <property type="match status" value="1"/>
</dbReference>
<evidence type="ECO:0000256" key="4">
    <source>
        <dbReference type="ARBA" id="ARBA00022771"/>
    </source>
</evidence>
<dbReference type="InterPro" id="IPR013497">
    <property type="entry name" value="Topo_IA_cen"/>
</dbReference>
<feature type="site" description="Interaction with DNA" evidence="10">
    <location>
        <position position="141"/>
    </location>
</feature>
<dbReference type="CDD" id="cd00186">
    <property type="entry name" value="TOP1Ac"/>
    <property type="match status" value="1"/>
</dbReference>
<evidence type="ECO:0000256" key="5">
    <source>
        <dbReference type="ARBA" id="ARBA00022833"/>
    </source>
</evidence>
<dbReference type="GO" id="GO:0006265">
    <property type="term" value="P:DNA topological change"/>
    <property type="evidence" value="ECO:0007669"/>
    <property type="project" value="UniProtKB-UniRule"/>
</dbReference>
<feature type="site" description="Interaction with DNA" evidence="10">
    <location>
        <position position="146"/>
    </location>
</feature>
<feature type="domain" description="Toprim" evidence="12">
    <location>
        <begin position="1"/>
        <end position="111"/>
    </location>
</feature>
<feature type="domain" description="Topo IA-type catalytic" evidence="13">
    <location>
        <begin position="127"/>
        <end position="566"/>
    </location>
</feature>
<evidence type="ECO:0000259" key="13">
    <source>
        <dbReference type="PROSITE" id="PS52039"/>
    </source>
</evidence>
<evidence type="ECO:0000259" key="12">
    <source>
        <dbReference type="PROSITE" id="PS50880"/>
    </source>
</evidence>
<organism evidence="14 15">
    <name type="scientific">Candidatus Uhrbacteria bacterium RIFCSPHIGHO2_12_FULL_60_25</name>
    <dbReference type="NCBI Taxonomy" id="1802399"/>
    <lineage>
        <taxon>Bacteria</taxon>
        <taxon>Candidatus Uhriibacteriota</taxon>
    </lineage>
</organism>
<comment type="similarity">
    <text evidence="2 10">Belongs to the type IA topoisomerase family.</text>
</comment>
<evidence type="ECO:0000256" key="3">
    <source>
        <dbReference type="ARBA" id="ARBA00022723"/>
    </source>
</evidence>
<keyword evidence="5" id="KW-0862">Zinc</keyword>
<evidence type="ECO:0000256" key="1">
    <source>
        <dbReference type="ARBA" id="ARBA00000213"/>
    </source>
</evidence>
<dbReference type="HAMAP" id="MF_00952">
    <property type="entry name" value="Topoisom_1_prok"/>
    <property type="match status" value="1"/>
</dbReference>
<evidence type="ECO:0000256" key="11">
    <source>
        <dbReference type="SAM" id="MobiDB-lite"/>
    </source>
</evidence>
<feature type="active site" description="O-(5'-phospho-DNA)-tyrosine intermediate" evidence="10">
    <location>
        <position position="301"/>
    </location>
</feature>
<evidence type="ECO:0000256" key="10">
    <source>
        <dbReference type="HAMAP-Rule" id="MF_00952"/>
    </source>
</evidence>
<feature type="site" description="Interaction with DNA" evidence="10">
    <location>
        <position position="31"/>
    </location>
</feature>
<dbReference type="Gene3D" id="2.70.20.10">
    <property type="entry name" value="Topoisomerase I, domain 3"/>
    <property type="match status" value="1"/>
</dbReference>
<reference evidence="14 15" key="1">
    <citation type="journal article" date="2016" name="Nat. Commun.">
        <title>Thousands of microbial genomes shed light on interconnected biogeochemical processes in an aquifer system.</title>
        <authorList>
            <person name="Anantharaman K."/>
            <person name="Brown C.T."/>
            <person name="Hug L.A."/>
            <person name="Sharon I."/>
            <person name="Castelle C.J."/>
            <person name="Probst A.J."/>
            <person name="Thomas B.C."/>
            <person name="Singh A."/>
            <person name="Wilkins M.J."/>
            <person name="Karaoz U."/>
            <person name="Brodie E.L."/>
            <person name="Williams K.H."/>
            <person name="Hubbard S.S."/>
            <person name="Banfield J.F."/>
        </authorList>
    </citation>
    <scope>NUCLEOTIDE SEQUENCE [LARGE SCALE GENOMIC DNA]</scope>
</reference>
<dbReference type="SMART" id="SM00493">
    <property type="entry name" value="TOPRIM"/>
    <property type="match status" value="1"/>
</dbReference>
<dbReference type="Proteomes" id="UP000176603">
    <property type="component" value="Unassembled WGS sequence"/>
</dbReference>